<comment type="caution">
    <text evidence="2">The sequence shown here is derived from an EMBL/GenBank/DDBJ whole genome shotgun (WGS) entry which is preliminary data.</text>
</comment>
<protein>
    <submittedName>
        <fullName evidence="2">Uncharacterized protein</fullName>
    </submittedName>
</protein>
<feature type="region of interest" description="Disordered" evidence="1">
    <location>
        <begin position="36"/>
        <end position="66"/>
    </location>
</feature>
<accession>A0A4V6DTA9</accession>
<dbReference type="Proteomes" id="UP000308133">
    <property type="component" value="Unassembled WGS sequence"/>
</dbReference>
<feature type="region of interest" description="Disordered" evidence="1">
    <location>
        <begin position="308"/>
        <end position="341"/>
    </location>
</feature>
<dbReference type="EMBL" id="PTQR01000104">
    <property type="protein sequence ID" value="TKX19922.1"/>
    <property type="molecule type" value="Genomic_DNA"/>
</dbReference>
<name>A0A4V6DTA9_9PEZI</name>
<feature type="compositionally biased region" description="Polar residues" evidence="1">
    <location>
        <begin position="314"/>
        <end position="323"/>
    </location>
</feature>
<dbReference type="AlphaFoldDB" id="A0A4V6DTA9"/>
<proteinExistence type="predicted"/>
<evidence type="ECO:0000313" key="2">
    <source>
        <dbReference type="EMBL" id="TKX19922.1"/>
    </source>
</evidence>
<evidence type="ECO:0000313" key="3">
    <source>
        <dbReference type="Proteomes" id="UP000308133"/>
    </source>
</evidence>
<evidence type="ECO:0000256" key="1">
    <source>
        <dbReference type="SAM" id="MobiDB-lite"/>
    </source>
</evidence>
<organism evidence="2 3">
    <name type="scientific">Elsinoe australis</name>
    <dbReference type="NCBI Taxonomy" id="40998"/>
    <lineage>
        <taxon>Eukaryota</taxon>
        <taxon>Fungi</taxon>
        <taxon>Dikarya</taxon>
        <taxon>Ascomycota</taxon>
        <taxon>Pezizomycotina</taxon>
        <taxon>Dothideomycetes</taxon>
        <taxon>Dothideomycetidae</taxon>
        <taxon>Myriangiales</taxon>
        <taxon>Elsinoaceae</taxon>
        <taxon>Elsinoe</taxon>
    </lineage>
</organism>
<gene>
    <name evidence="2" type="ORF">C1H76_7806</name>
</gene>
<sequence>MAELVVRDRQMQSNQCSSLRKVVVGLVGGVVGGAARTTAQTEEVARDEAEAEAAPPDHSTPEASAGNLQAGAAEFVPGQPLIYSHQAQHPPVNAPRRRRMSKSTAPDIMTRTHEDIEHAHGTPRCGHVILAGRSFIYLASRSGPPTKDLPRREEPVSRMVKLHLHDNGDAQAAIYQRTNYQRPILVGAARKQTLDRQQAYHLTPAVTLVGKTGCGSALTLVSSHAMQDLVCLVRTWDRPSPAFVARMRSPNDVSILTMRTDGAVRRSAATLCLAGSTLVLDLVTKGYVEHARNLLMLGAIAARSRSKSDVMSRASKQQASAETQKIRPIHPSTSGLAPISV</sequence>
<reference evidence="2 3" key="1">
    <citation type="submission" date="2018-02" db="EMBL/GenBank/DDBJ databases">
        <title>Draft genome sequences of Elsinoe sp., causing black scab on jojoba.</title>
        <authorList>
            <person name="Stodart B."/>
            <person name="Jeffress S."/>
            <person name="Ash G."/>
            <person name="Arun Chinnappa K."/>
        </authorList>
    </citation>
    <scope>NUCLEOTIDE SEQUENCE [LARGE SCALE GENOMIC DNA]</scope>
    <source>
        <strain evidence="2 3">Hillstone_2</strain>
    </source>
</reference>